<dbReference type="AlphaFoldDB" id="A0A1I7KPC9"/>
<feature type="compositionally biased region" description="Low complexity" evidence="2">
    <location>
        <begin position="19"/>
        <end position="42"/>
    </location>
</feature>
<protein>
    <submittedName>
        <fullName evidence="5">Type VI secretion system protein ImpK</fullName>
    </submittedName>
</protein>
<dbReference type="NCBIfam" id="TIGR03349">
    <property type="entry name" value="IV_VI_DotU"/>
    <property type="match status" value="1"/>
</dbReference>
<dbReference type="NCBIfam" id="TIGR03350">
    <property type="entry name" value="type_VI_ompA"/>
    <property type="match status" value="1"/>
</dbReference>
<keyword evidence="3" id="KW-1133">Transmembrane helix</keyword>
<evidence type="ECO:0000256" key="3">
    <source>
        <dbReference type="SAM" id="Phobius"/>
    </source>
</evidence>
<reference evidence="6" key="1">
    <citation type="submission" date="2016-10" db="EMBL/GenBank/DDBJ databases">
        <authorList>
            <person name="Varghese N."/>
            <person name="Submissions S."/>
        </authorList>
    </citation>
    <scope>NUCLEOTIDE SEQUENCE [LARGE SCALE GENOMIC DNA]</scope>
    <source>
        <strain evidence="6">CGMCC 1.11014</strain>
    </source>
</reference>
<keyword evidence="6" id="KW-1185">Reference proteome</keyword>
<sequence>MSGDDPFALPDNERTVIMPAPGGRRPPAAAPPAGDGALQAPSDAGGLNPLVAAANPLLDLVPQLRATLHHPDPARLREALAEAVRAFETRAREGGARAEHIVGARYALCSLLDEAAAGTPWGGAGTWASQSLLVLFHNEAWGGEKFFLLLSTLARDPRANLDLLELMYVCLALGFKGRYQVQDNGMAALDALRERLAGMLRRQRGEYERALSPHWQGAGAARRTLSTALPLWIALAVLSLLAALAYLAFSLALNRHSDPVYARIAALGRPEFAAAGPAANPAAGPASNPAAAPLSAETRLAPLLAPDVAAGTLSVRDEAGRSVVTLRGDGLFTPGGARVADGYGAALQHVGRALRAVPGPVRVLGHTDAQPIRSARFPSNWHLSQARAEAVAALLAAQAPPPQRYSAEGLADTEPLGPNTTAQDRARNRRVDIVLTPKAAEAR</sequence>
<dbReference type="EMBL" id="FPBO01000018">
    <property type="protein sequence ID" value="SFU99297.1"/>
    <property type="molecule type" value="Genomic_DNA"/>
</dbReference>
<dbReference type="PROSITE" id="PS51123">
    <property type="entry name" value="OMPA_2"/>
    <property type="match status" value="1"/>
</dbReference>
<dbReference type="OrthoDB" id="345640at2"/>
<gene>
    <name evidence="5" type="ORF">SAMN05216552_101896</name>
</gene>
<feature type="region of interest" description="Disordered" evidence="2">
    <location>
        <begin position="404"/>
        <end position="443"/>
    </location>
</feature>
<keyword evidence="1 3" id="KW-0472">Membrane</keyword>
<dbReference type="SUPFAM" id="SSF103088">
    <property type="entry name" value="OmpA-like"/>
    <property type="match status" value="1"/>
</dbReference>
<organism evidence="5 6">
    <name type="scientific">Pseudoduganella namucuonensis</name>
    <dbReference type="NCBI Taxonomy" id="1035707"/>
    <lineage>
        <taxon>Bacteria</taxon>
        <taxon>Pseudomonadati</taxon>
        <taxon>Pseudomonadota</taxon>
        <taxon>Betaproteobacteria</taxon>
        <taxon>Burkholderiales</taxon>
        <taxon>Oxalobacteraceae</taxon>
        <taxon>Telluria group</taxon>
        <taxon>Pseudoduganella</taxon>
    </lineage>
</organism>
<evidence type="ECO:0000313" key="6">
    <source>
        <dbReference type="Proteomes" id="UP000199391"/>
    </source>
</evidence>
<evidence type="ECO:0000313" key="5">
    <source>
        <dbReference type="EMBL" id="SFU99297.1"/>
    </source>
</evidence>
<dbReference type="RefSeq" id="WP_093557150.1">
    <property type="nucleotide sequence ID" value="NZ_FPBO01000018.1"/>
</dbReference>
<evidence type="ECO:0000256" key="1">
    <source>
        <dbReference type="PROSITE-ProRule" id="PRU00473"/>
    </source>
</evidence>
<dbReference type="InterPro" id="IPR017733">
    <property type="entry name" value="OmpA-like_dom_proteobacteria"/>
</dbReference>
<keyword evidence="3" id="KW-0812">Transmembrane</keyword>
<dbReference type="GO" id="GO:0016020">
    <property type="term" value="C:membrane"/>
    <property type="evidence" value="ECO:0007669"/>
    <property type="project" value="UniProtKB-UniRule"/>
</dbReference>
<dbReference type="Gene3D" id="1.25.40.590">
    <property type="entry name" value="Type IV / VI secretion system, DotU"/>
    <property type="match status" value="1"/>
</dbReference>
<dbReference type="NCBIfam" id="NF005444">
    <property type="entry name" value="PRK07033.1"/>
    <property type="match status" value="1"/>
</dbReference>
<proteinExistence type="predicted"/>
<dbReference type="Pfam" id="PF00691">
    <property type="entry name" value="OmpA"/>
    <property type="match status" value="1"/>
</dbReference>
<dbReference type="InterPro" id="IPR036737">
    <property type="entry name" value="OmpA-like_sf"/>
</dbReference>
<dbReference type="STRING" id="1035707.SAMN05216552_101896"/>
<dbReference type="Proteomes" id="UP000199391">
    <property type="component" value="Unassembled WGS sequence"/>
</dbReference>
<accession>A0A1I7KPC9</accession>
<dbReference type="InterPro" id="IPR017732">
    <property type="entry name" value="T4/T6SS_DotU"/>
</dbReference>
<dbReference type="Gene3D" id="3.30.1330.60">
    <property type="entry name" value="OmpA-like domain"/>
    <property type="match status" value="1"/>
</dbReference>
<dbReference type="PANTHER" id="PTHR38033:SF1">
    <property type="entry name" value="DOTU FAMILY TYPE IV_VI SECRETION SYSTEM PROTEIN"/>
    <property type="match status" value="1"/>
</dbReference>
<dbReference type="PANTHER" id="PTHR38033">
    <property type="entry name" value="MEMBRANE PROTEIN-RELATED"/>
    <property type="match status" value="1"/>
</dbReference>
<dbReference type="InterPro" id="IPR006665">
    <property type="entry name" value="OmpA-like"/>
</dbReference>
<feature type="transmembrane region" description="Helical" evidence="3">
    <location>
        <begin position="231"/>
        <end position="253"/>
    </location>
</feature>
<feature type="domain" description="OmpA-like" evidence="4">
    <location>
        <begin position="319"/>
        <end position="439"/>
    </location>
</feature>
<feature type="region of interest" description="Disordered" evidence="2">
    <location>
        <begin position="1"/>
        <end position="42"/>
    </location>
</feature>
<dbReference type="NCBIfam" id="NF038228">
    <property type="entry name" value="IcmH_DotU_IVB"/>
    <property type="match status" value="1"/>
</dbReference>
<evidence type="ECO:0000259" key="4">
    <source>
        <dbReference type="PROSITE" id="PS51123"/>
    </source>
</evidence>
<dbReference type="CDD" id="cd07185">
    <property type="entry name" value="OmpA_C-like"/>
    <property type="match status" value="1"/>
</dbReference>
<dbReference type="InterPro" id="IPR038522">
    <property type="entry name" value="T4/T6SS_DotU_sf"/>
</dbReference>
<dbReference type="Pfam" id="PF09850">
    <property type="entry name" value="DotU"/>
    <property type="match status" value="1"/>
</dbReference>
<evidence type="ECO:0000256" key="2">
    <source>
        <dbReference type="SAM" id="MobiDB-lite"/>
    </source>
</evidence>
<name>A0A1I7KPC9_9BURK</name>